<protein>
    <recommendedName>
        <fullName evidence="6">Mechanosensitive ion channel</fullName>
    </recommendedName>
</protein>
<keyword evidence="2" id="KW-0472">Membrane</keyword>
<dbReference type="OrthoDB" id="227003at2"/>
<dbReference type="RefSeq" id="WP_099325316.1">
    <property type="nucleotide sequence ID" value="NZ_LT934425.1"/>
</dbReference>
<gene>
    <name evidence="4" type="ORF">KSMBR1_2123</name>
</gene>
<dbReference type="AlphaFoldDB" id="A0A2C9CG07"/>
<accession>A0A2C9CG07</accession>
<dbReference type="GO" id="GO:0016020">
    <property type="term" value="C:membrane"/>
    <property type="evidence" value="ECO:0007669"/>
    <property type="project" value="InterPro"/>
</dbReference>
<evidence type="ECO:0000313" key="5">
    <source>
        <dbReference type="Proteomes" id="UP000221734"/>
    </source>
</evidence>
<feature type="transmembrane region" description="Helical" evidence="2">
    <location>
        <begin position="310"/>
        <end position="327"/>
    </location>
</feature>
<dbReference type="InterPro" id="IPR011066">
    <property type="entry name" value="MscS_channel_C_sf"/>
</dbReference>
<name>A0A2C9CG07_KUEST</name>
<sequence>MKNIKNGSFICIAALFLLFPCGNLSYGQSGLQTVQEEEAQGVPEETASLTALRGIIQIMEEIQGQIAVKKNELAGITEQEQRIEIIKEIEKLKEHLNTSRENFEEIATGLDLKMFDAKPQKQFEWKEEAQVLIGPIINELKSITARPRLIENLRTQVSYHEKKIQFVKNALRNIQELTAHVHDELLKKQLIALEHEWYNKGKQCSTELTIAKYQLAEKESEKKSLLESSQKLVKGFFKSRGKNFIFSIIAFFSVFFLLRYIHRYVYRSSSVYKSVKHSFYVRLAEVFYHIATFIGATSALLIVLYISGDWVLLGLAFIFIFGMIWTAKQTLPRFYEQCKLLLNLGTVRENERVIYNGLPWRVASLNLYTYLVNPELKGGMLRLPIRELEGIRSRQFHKDEPWFPSKENDWVILADGTLGNVVIQTPEIVKLLVIGGSDKTYSTVEFLQQKPINISTVFCLHITFGVDYQHQAISTSEIPGILREIILKELSKSGYEKDINSIVVEFKEAGSSSLNYSILANFSGRVARDYYKLSRAIQKIAVDACNKHGWTIPFTQITLHNAEKPQPKRVLPQNTKHERY</sequence>
<keyword evidence="2" id="KW-1133">Transmembrane helix</keyword>
<feature type="transmembrane region" description="Helical" evidence="2">
    <location>
        <begin position="244"/>
        <end position="262"/>
    </location>
</feature>
<evidence type="ECO:0000313" key="4">
    <source>
        <dbReference type="EMBL" id="SOH04620.1"/>
    </source>
</evidence>
<evidence type="ECO:0000256" key="2">
    <source>
        <dbReference type="SAM" id="Phobius"/>
    </source>
</evidence>
<keyword evidence="1" id="KW-0175">Coiled coil</keyword>
<dbReference type="EMBL" id="LT934425">
    <property type="protein sequence ID" value="SOH04620.1"/>
    <property type="molecule type" value="Genomic_DNA"/>
</dbReference>
<feature type="signal peptide" evidence="3">
    <location>
        <begin position="1"/>
        <end position="26"/>
    </location>
</feature>
<evidence type="ECO:0000256" key="3">
    <source>
        <dbReference type="SAM" id="SignalP"/>
    </source>
</evidence>
<organism evidence="4 5">
    <name type="scientific">Kuenenia stuttgartiensis</name>
    <dbReference type="NCBI Taxonomy" id="174633"/>
    <lineage>
        <taxon>Bacteria</taxon>
        <taxon>Pseudomonadati</taxon>
        <taxon>Planctomycetota</taxon>
        <taxon>Candidatus Brocadiia</taxon>
        <taxon>Candidatus Brocadiales</taxon>
        <taxon>Candidatus Brocadiaceae</taxon>
        <taxon>Candidatus Kuenenia</taxon>
    </lineage>
</organism>
<evidence type="ECO:0008006" key="6">
    <source>
        <dbReference type="Google" id="ProtNLM"/>
    </source>
</evidence>
<keyword evidence="2" id="KW-0812">Transmembrane</keyword>
<feature type="chain" id="PRO_5013174851" description="Mechanosensitive ion channel" evidence="3">
    <location>
        <begin position="27"/>
        <end position="580"/>
    </location>
</feature>
<feature type="coiled-coil region" evidence="1">
    <location>
        <begin position="59"/>
        <end position="106"/>
    </location>
</feature>
<reference evidence="5" key="1">
    <citation type="submission" date="2017-10" db="EMBL/GenBank/DDBJ databases">
        <authorList>
            <person name="Frank J."/>
        </authorList>
    </citation>
    <scope>NUCLEOTIDE SEQUENCE [LARGE SCALE GENOMIC DNA]</scope>
</reference>
<dbReference type="Proteomes" id="UP000221734">
    <property type="component" value="Chromosome Kuenenia_stuttgartiensis_MBR1"/>
</dbReference>
<dbReference type="SUPFAM" id="SSF82689">
    <property type="entry name" value="Mechanosensitive channel protein MscS (YggB), C-terminal domain"/>
    <property type="match status" value="1"/>
</dbReference>
<dbReference type="KEGG" id="kst:KSMBR1_2123"/>
<keyword evidence="3" id="KW-0732">Signal</keyword>
<evidence type="ECO:0000256" key="1">
    <source>
        <dbReference type="SAM" id="Coils"/>
    </source>
</evidence>
<proteinExistence type="predicted"/>
<keyword evidence="5" id="KW-1185">Reference proteome</keyword>
<feature type="transmembrane region" description="Helical" evidence="2">
    <location>
        <begin position="283"/>
        <end position="304"/>
    </location>
</feature>